<evidence type="ECO:0000313" key="2">
    <source>
        <dbReference type="Proteomes" id="UP000190648"/>
    </source>
</evidence>
<sequence length="121" mass="13033">MFGFCGNRCVEPAGTWSRSIRRTAPGIARTPAATLMSFCSYEVQNAQQIYSVVAKMKDLCCVCLDLYNLAWFGKDPKSLLCLQYKASCDHGGSCGPVCGTFGPGESWLFCAGAAELKLLDG</sequence>
<protein>
    <submittedName>
        <fullName evidence="1">Uncharacterized protein</fullName>
    </submittedName>
</protein>
<dbReference type="Proteomes" id="UP000190648">
    <property type="component" value="Unassembled WGS sequence"/>
</dbReference>
<reference evidence="1 2" key="1">
    <citation type="submission" date="2016-02" db="EMBL/GenBank/DDBJ databases">
        <title>Band-tailed pigeon sequencing and assembly.</title>
        <authorList>
            <person name="Soares A.E."/>
            <person name="Novak B.J."/>
            <person name="Rice E.S."/>
            <person name="O'Connell B."/>
            <person name="Chang D."/>
            <person name="Weber S."/>
            <person name="Shapiro B."/>
        </authorList>
    </citation>
    <scope>NUCLEOTIDE SEQUENCE [LARGE SCALE GENOMIC DNA]</scope>
    <source>
        <strain evidence="1">BTP2013</strain>
        <tissue evidence="1">Blood</tissue>
    </source>
</reference>
<proteinExistence type="predicted"/>
<organism evidence="1 2">
    <name type="scientific">Patagioenas fasciata monilis</name>
    <dbReference type="NCBI Taxonomy" id="372326"/>
    <lineage>
        <taxon>Eukaryota</taxon>
        <taxon>Metazoa</taxon>
        <taxon>Chordata</taxon>
        <taxon>Craniata</taxon>
        <taxon>Vertebrata</taxon>
        <taxon>Euteleostomi</taxon>
        <taxon>Archelosauria</taxon>
        <taxon>Archosauria</taxon>
        <taxon>Dinosauria</taxon>
        <taxon>Saurischia</taxon>
        <taxon>Theropoda</taxon>
        <taxon>Coelurosauria</taxon>
        <taxon>Aves</taxon>
        <taxon>Neognathae</taxon>
        <taxon>Neoaves</taxon>
        <taxon>Columbimorphae</taxon>
        <taxon>Columbiformes</taxon>
        <taxon>Columbidae</taxon>
        <taxon>Patagioenas</taxon>
    </lineage>
</organism>
<evidence type="ECO:0000313" key="1">
    <source>
        <dbReference type="EMBL" id="OPJ78830.1"/>
    </source>
</evidence>
<keyword evidence="2" id="KW-1185">Reference proteome</keyword>
<gene>
    <name evidence="1" type="ORF">AV530_002823</name>
</gene>
<accession>A0A1V4K2W7</accession>
<comment type="caution">
    <text evidence="1">The sequence shown here is derived from an EMBL/GenBank/DDBJ whole genome shotgun (WGS) entry which is preliminary data.</text>
</comment>
<dbReference type="AlphaFoldDB" id="A0A1V4K2W7"/>
<name>A0A1V4K2W7_PATFA</name>
<dbReference type="EMBL" id="LSYS01004994">
    <property type="protein sequence ID" value="OPJ78830.1"/>
    <property type="molecule type" value="Genomic_DNA"/>
</dbReference>